<feature type="compositionally biased region" description="Low complexity" evidence="1">
    <location>
        <begin position="359"/>
        <end position="368"/>
    </location>
</feature>
<proteinExistence type="predicted"/>
<dbReference type="EMBL" id="ML976737">
    <property type="protein sequence ID" value="KAF1967088.1"/>
    <property type="molecule type" value="Genomic_DNA"/>
</dbReference>
<sequence>MAYPHYKTVELRRNHIPVGLFTLGYTSHPLEYDPNAYIPITGCCNGSRVHLYVTYDDFESFLVNGRTLAWLADQLPPYCGWWLPSEPRNYRSNKRVAIRDFFNIPPEDPSRWALLPGTHSEGTNMVVPAWKKSHLLSLPKELRLEIWKWTLTDPSVPELVVNIGREKKEAYQHSATGPVVPRVITWLEPRQKCGLGLGLLQTNRFIYEEALPLLYRSVRFALVDHLGIFPLFLGSLSTHARSLIRHIKLQVPRQIYDIDIFGDPAMPLFHWAVTCAQVATLSGQLRDVEVEGLFMDSGFSNASIRRSILFPLCKIKTRKLFGKINNKEADSLLASAEQELEVKVALRKERAEAEAVADGSNEPESAESASEDGDNLTIMPSVEVFKRGLTPHMSQLHIGEGSSVDDIDTLLEDWDVISYKSGASTPRC</sequence>
<keyword evidence="4" id="KW-1185">Reference proteome</keyword>
<evidence type="ECO:0000256" key="1">
    <source>
        <dbReference type="SAM" id="MobiDB-lite"/>
    </source>
</evidence>
<protein>
    <recommendedName>
        <fullName evidence="2">DUF7730 domain-containing protein</fullName>
    </recommendedName>
</protein>
<reference evidence="3" key="1">
    <citation type="journal article" date="2020" name="Stud. Mycol.">
        <title>101 Dothideomycetes genomes: a test case for predicting lifestyles and emergence of pathogens.</title>
        <authorList>
            <person name="Haridas S."/>
            <person name="Albert R."/>
            <person name="Binder M."/>
            <person name="Bloem J."/>
            <person name="Labutti K."/>
            <person name="Salamov A."/>
            <person name="Andreopoulos B."/>
            <person name="Baker S."/>
            <person name="Barry K."/>
            <person name="Bills G."/>
            <person name="Bluhm B."/>
            <person name="Cannon C."/>
            <person name="Castanera R."/>
            <person name="Culley D."/>
            <person name="Daum C."/>
            <person name="Ezra D."/>
            <person name="Gonzalez J."/>
            <person name="Henrissat B."/>
            <person name="Kuo A."/>
            <person name="Liang C."/>
            <person name="Lipzen A."/>
            <person name="Lutzoni F."/>
            <person name="Magnuson J."/>
            <person name="Mondo S."/>
            <person name="Nolan M."/>
            <person name="Ohm R."/>
            <person name="Pangilinan J."/>
            <person name="Park H.-J."/>
            <person name="Ramirez L."/>
            <person name="Alfaro M."/>
            <person name="Sun H."/>
            <person name="Tritt A."/>
            <person name="Yoshinaga Y."/>
            <person name="Zwiers L.-H."/>
            <person name="Turgeon B."/>
            <person name="Goodwin S."/>
            <person name="Spatafora J."/>
            <person name="Crous P."/>
            <person name="Grigoriev I."/>
        </authorList>
    </citation>
    <scope>NUCLEOTIDE SEQUENCE</scope>
    <source>
        <strain evidence="3">CBS 107.79</strain>
    </source>
</reference>
<dbReference type="InterPro" id="IPR056632">
    <property type="entry name" value="DUF7730"/>
</dbReference>
<feature type="domain" description="DUF7730" evidence="2">
    <location>
        <begin position="132"/>
        <end position="253"/>
    </location>
</feature>
<dbReference type="AlphaFoldDB" id="A0A6A5UQW7"/>
<gene>
    <name evidence="3" type="ORF">BU23DRAFT_603089</name>
</gene>
<evidence type="ECO:0000259" key="2">
    <source>
        <dbReference type="Pfam" id="PF24864"/>
    </source>
</evidence>
<name>A0A6A5UQW7_9PLEO</name>
<organism evidence="3 4">
    <name type="scientific">Bimuria novae-zelandiae CBS 107.79</name>
    <dbReference type="NCBI Taxonomy" id="1447943"/>
    <lineage>
        <taxon>Eukaryota</taxon>
        <taxon>Fungi</taxon>
        <taxon>Dikarya</taxon>
        <taxon>Ascomycota</taxon>
        <taxon>Pezizomycotina</taxon>
        <taxon>Dothideomycetes</taxon>
        <taxon>Pleosporomycetidae</taxon>
        <taxon>Pleosporales</taxon>
        <taxon>Massarineae</taxon>
        <taxon>Didymosphaeriaceae</taxon>
        <taxon>Bimuria</taxon>
    </lineage>
</organism>
<evidence type="ECO:0000313" key="4">
    <source>
        <dbReference type="Proteomes" id="UP000800036"/>
    </source>
</evidence>
<dbReference type="PANTHER" id="PTHR38790:SF4">
    <property type="entry name" value="2EXR DOMAIN-CONTAINING PROTEIN"/>
    <property type="match status" value="1"/>
</dbReference>
<dbReference type="Pfam" id="PF24864">
    <property type="entry name" value="DUF7730"/>
    <property type="match status" value="1"/>
</dbReference>
<feature type="region of interest" description="Disordered" evidence="1">
    <location>
        <begin position="353"/>
        <end position="374"/>
    </location>
</feature>
<dbReference type="Proteomes" id="UP000800036">
    <property type="component" value="Unassembled WGS sequence"/>
</dbReference>
<accession>A0A6A5UQW7</accession>
<dbReference type="PANTHER" id="PTHR38790">
    <property type="entry name" value="2EXR DOMAIN-CONTAINING PROTEIN-RELATED"/>
    <property type="match status" value="1"/>
</dbReference>
<dbReference type="OrthoDB" id="62952at2759"/>
<evidence type="ECO:0000313" key="3">
    <source>
        <dbReference type="EMBL" id="KAF1967088.1"/>
    </source>
</evidence>